<reference evidence="1 2" key="1">
    <citation type="journal article" date="2015" name="Nature">
        <title>rRNA introns, odd ribosomes, and small enigmatic genomes across a large radiation of phyla.</title>
        <authorList>
            <person name="Brown C.T."/>
            <person name="Hug L.A."/>
            <person name="Thomas B.C."/>
            <person name="Sharon I."/>
            <person name="Castelle C.J."/>
            <person name="Singh A."/>
            <person name="Wilkins M.J."/>
            <person name="Williams K.H."/>
            <person name="Banfield J.F."/>
        </authorList>
    </citation>
    <scope>NUCLEOTIDE SEQUENCE [LARGE SCALE GENOMIC DNA]</scope>
</reference>
<evidence type="ECO:0000313" key="1">
    <source>
        <dbReference type="EMBL" id="KKS82061.1"/>
    </source>
</evidence>
<dbReference type="EMBL" id="LCFA01000013">
    <property type="protein sequence ID" value="KKS82061.1"/>
    <property type="molecule type" value="Genomic_DNA"/>
</dbReference>
<comment type="caution">
    <text evidence="1">The sequence shown here is derived from an EMBL/GenBank/DDBJ whole genome shotgun (WGS) entry which is preliminary data.</text>
</comment>
<dbReference type="Proteomes" id="UP000034810">
    <property type="component" value="Unassembled WGS sequence"/>
</dbReference>
<protein>
    <submittedName>
        <fullName evidence="1">Uncharacterized protein</fullName>
    </submittedName>
</protein>
<sequence>MRCIRKNCKNYAEIHPLYGTIPCEACRQEKDGSIPSRRKFQFANIGKLHRVQAQRDAHLADLLQPFEGNRPNVDFFKNYPDKVDDYQVRGELEKI</sequence>
<name>A0A0G1EG98_9BACT</name>
<accession>A0A0G1EG98</accession>
<evidence type="ECO:0000313" key="2">
    <source>
        <dbReference type="Proteomes" id="UP000034810"/>
    </source>
</evidence>
<dbReference type="AlphaFoldDB" id="A0A0G1EG98"/>
<organism evidence="1 2">
    <name type="scientific">Candidatus Wolfebacteria bacterium GW2011_GWC1_43_10</name>
    <dbReference type="NCBI Taxonomy" id="1619011"/>
    <lineage>
        <taxon>Bacteria</taxon>
        <taxon>Candidatus Wolfeibacteriota</taxon>
    </lineage>
</organism>
<gene>
    <name evidence="1" type="ORF">UV58_C0013G0004</name>
</gene>
<proteinExistence type="predicted"/>